<feature type="transmembrane region" description="Helical" evidence="3">
    <location>
        <begin position="33"/>
        <end position="52"/>
    </location>
</feature>
<dbReference type="InterPro" id="IPR048254">
    <property type="entry name" value="CDP_ALCOHOL_P_TRANSF_CS"/>
</dbReference>
<dbReference type="Proteomes" id="UP001595912">
    <property type="component" value="Unassembled WGS sequence"/>
</dbReference>
<keyword evidence="5" id="KW-1185">Reference proteome</keyword>
<keyword evidence="3" id="KW-0472">Membrane</keyword>
<dbReference type="RefSeq" id="WP_380124780.1">
    <property type="nucleotide sequence ID" value="NZ_JBHSIU010000066.1"/>
</dbReference>
<name>A0ABV9W8K6_9ACTN</name>
<feature type="transmembrane region" description="Helical" evidence="3">
    <location>
        <begin position="146"/>
        <end position="165"/>
    </location>
</feature>
<dbReference type="InterPro" id="IPR000462">
    <property type="entry name" value="CDP-OH_P_trans"/>
</dbReference>
<dbReference type="EMBL" id="JBHSIU010000066">
    <property type="protein sequence ID" value="MFC5004669.1"/>
    <property type="molecule type" value="Genomic_DNA"/>
</dbReference>
<accession>A0ABV9W8K6</accession>
<dbReference type="Pfam" id="PF01066">
    <property type="entry name" value="CDP-OH_P_transf"/>
    <property type="match status" value="1"/>
</dbReference>
<feature type="transmembrane region" description="Helical" evidence="3">
    <location>
        <begin position="186"/>
        <end position="214"/>
    </location>
</feature>
<evidence type="ECO:0000313" key="4">
    <source>
        <dbReference type="EMBL" id="MFC5004669.1"/>
    </source>
</evidence>
<gene>
    <name evidence="4" type="ORF">ACFPIJ_43445</name>
</gene>
<keyword evidence="3" id="KW-0812">Transmembrane</keyword>
<dbReference type="EC" id="2.7.8.-" evidence="4"/>
<comment type="similarity">
    <text evidence="2">Belongs to the CDP-alcohol phosphatidyltransferase class-I family.</text>
</comment>
<comment type="caution">
    <text evidence="4">The sequence shown here is derived from an EMBL/GenBank/DDBJ whole genome shotgun (WGS) entry which is preliminary data.</text>
</comment>
<keyword evidence="3" id="KW-1133">Transmembrane helix</keyword>
<dbReference type="GO" id="GO:0016740">
    <property type="term" value="F:transferase activity"/>
    <property type="evidence" value="ECO:0007669"/>
    <property type="project" value="UniProtKB-KW"/>
</dbReference>
<reference evidence="5" key="1">
    <citation type="journal article" date="2019" name="Int. J. Syst. Evol. Microbiol.">
        <title>The Global Catalogue of Microorganisms (GCM) 10K type strain sequencing project: providing services to taxonomists for standard genome sequencing and annotation.</title>
        <authorList>
            <consortium name="The Broad Institute Genomics Platform"/>
            <consortium name="The Broad Institute Genome Sequencing Center for Infectious Disease"/>
            <person name="Wu L."/>
            <person name="Ma J."/>
        </authorList>
    </citation>
    <scope>NUCLEOTIDE SEQUENCE [LARGE SCALE GENOMIC DNA]</scope>
    <source>
        <strain evidence="5">CGMCC 4.7152</strain>
    </source>
</reference>
<dbReference type="Gene3D" id="1.20.120.1760">
    <property type="match status" value="1"/>
</dbReference>
<evidence type="ECO:0000256" key="1">
    <source>
        <dbReference type="ARBA" id="ARBA00022679"/>
    </source>
</evidence>
<protein>
    <submittedName>
        <fullName evidence="4">CDP-alcohol phosphatidyltransferase family protein</fullName>
        <ecNumber evidence="4">2.7.8.-</ecNumber>
    </submittedName>
</protein>
<evidence type="ECO:0000256" key="3">
    <source>
        <dbReference type="SAM" id="Phobius"/>
    </source>
</evidence>
<evidence type="ECO:0000256" key="2">
    <source>
        <dbReference type="RuleBase" id="RU003750"/>
    </source>
</evidence>
<proteinExistence type="inferred from homology"/>
<keyword evidence="1 2" id="KW-0808">Transferase</keyword>
<organism evidence="4 5">
    <name type="scientific">Dactylosporangium cerinum</name>
    <dbReference type="NCBI Taxonomy" id="1434730"/>
    <lineage>
        <taxon>Bacteria</taxon>
        <taxon>Bacillati</taxon>
        <taxon>Actinomycetota</taxon>
        <taxon>Actinomycetes</taxon>
        <taxon>Micromonosporales</taxon>
        <taxon>Micromonosporaceae</taxon>
        <taxon>Dactylosporangium</taxon>
    </lineage>
</organism>
<sequence>MQKVQTGPAIGFIAQFVLLAGLGETAGLGGAGWLVGLTYGAALCGLLTWGMHRSGVLHLGPADWVTLARAVLIGGVAALTADSFDQPVPARLLVSLTIVALVLDGVDGQVARRTGTVSALGARFDMEVDASLLLVLSLYAAHQVGAWVLVIGLMRYVFVVATWLLPWMQATLPPRYWRKVVAATQGVVLVSASAGVIALPLMVAALMIALALLVESFGRDVLWMWARRVPKVSPATRRSAVDVA</sequence>
<dbReference type="PROSITE" id="PS00379">
    <property type="entry name" value="CDP_ALCOHOL_P_TRANSF"/>
    <property type="match status" value="1"/>
</dbReference>
<dbReference type="InterPro" id="IPR043130">
    <property type="entry name" value="CDP-OH_PTrfase_TM_dom"/>
</dbReference>
<evidence type="ECO:0000313" key="5">
    <source>
        <dbReference type="Proteomes" id="UP001595912"/>
    </source>
</evidence>